<dbReference type="HOGENOM" id="CLU_1619495_0_0_1"/>
<comment type="caution">
    <text evidence="2">The sequence shown here is derived from an EMBL/GenBank/DDBJ whole genome shotgun (WGS) entry which is preliminary data.</text>
</comment>
<dbReference type="GeneID" id="77674996"/>
<dbReference type="Pfam" id="PF01868">
    <property type="entry name" value="RNase_P-MRP_p29"/>
    <property type="match status" value="1"/>
</dbReference>
<name>A0A086J486_NEMA1</name>
<protein>
    <submittedName>
        <fullName evidence="2">Uncharacterized protein</fullName>
    </submittedName>
</protein>
<evidence type="ECO:0000313" key="2">
    <source>
        <dbReference type="EMBL" id="KFG26954.1"/>
    </source>
</evidence>
<accession>A0A086J486</accession>
<dbReference type="GO" id="GO:0003723">
    <property type="term" value="F:RNA binding"/>
    <property type="evidence" value="ECO:0007669"/>
    <property type="project" value="InterPro"/>
</dbReference>
<evidence type="ECO:0000313" key="3">
    <source>
        <dbReference type="Proteomes" id="UP000054524"/>
    </source>
</evidence>
<dbReference type="RefSeq" id="XP_052905509.1">
    <property type="nucleotide sequence ID" value="XM_053047684.1"/>
</dbReference>
<dbReference type="EMBL" id="AKIJ01000001">
    <property type="protein sequence ID" value="KFG26954.1"/>
    <property type="molecule type" value="Genomic_DNA"/>
</dbReference>
<sequence length="165" mass="18929">MFNAEKHFLSKQKKSSSSEANPRTLQIWLGNTPHTQKSKVPQTKEPEFPYKHITEKSAQELQMLFLKYIQQMKLENRNTAMVGALYKMELIGAPISAIKHREDITEKESLRKGVVVNETKNTLAIAYAEAVKIFPKAMYNFIIYVDGAKYFIIGAGLKSERRYAK</sequence>
<organism evidence="2 3">
    <name type="scientific">Nematocida ausubeli (strain ATCC PRA-371 / ERTm2)</name>
    <name type="common">Nematode killer fungus</name>
    <dbReference type="NCBI Taxonomy" id="1913371"/>
    <lineage>
        <taxon>Eukaryota</taxon>
        <taxon>Fungi</taxon>
        <taxon>Fungi incertae sedis</taxon>
        <taxon>Microsporidia</taxon>
        <taxon>Nematocida</taxon>
    </lineage>
</organism>
<dbReference type="SUPFAM" id="SSF101744">
    <property type="entry name" value="Rof/RNase P subunit-like"/>
    <property type="match status" value="1"/>
</dbReference>
<gene>
    <name evidence="2" type="ORF">NESG_00023</name>
</gene>
<keyword evidence="3" id="KW-1185">Reference proteome</keyword>
<dbReference type="Gene3D" id="2.30.30.210">
    <property type="entry name" value="Ribonuclease P/MRP, subunit p29"/>
    <property type="match status" value="1"/>
</dbReference>
<dbReference type="InterPro" id="IPR002730">
    <property type="entry name" value="Rpp29/RNP1"/>
</dbReference>
<dbReference type="Proteomes" id="UP000054524">
    <property type="component" value="Unassembled WGS sequence"/>
</dbReference>
<proteinExistence type="predicted"/>
<dbReference type="GO" id="GO:0030677">
    <property type="term" value="C:ribonuclease P complex"/>
    <property type="evidence" value="ECO:0007669"/>
    <property type="project" value="InterPro"/>
</dbReference>
<dbReference type="GO" id="GO:0001682">
    <property type="term" value="P:tRNA 5'-leader removal"/>
    <property type="evidence" value="ECO:0007669"/>
    <property type="project" value="InterPro"/>
</dbReference>
<evidence type="ECO:0000256" key="1">
    <source>
        <dbReference type="SAM" id="MobiDB-lite"/>
    </source>
</evidence>
<dbReference type="InterPro" id="IPR023534">
    <property type="entry name" value="Rof/RNase_P-like"/>
</dbReference>
<dbReference type="AlphaFoldDB" id="A0A086J486"/>
<reference evidence="2 3" key="1">
    <citation type="journal article" date="2014" name="Genome Announc.">
        <title>Genome Sequence of the Microsporidian Species Nematocida sp1 Strain ERTm6 (ATCC PRA-372).</title>
        <authorList>
            <person name="Bakowski M.A."/>
            <person name="Priest M."/>
            <person name="Young S."/>
            <person name="Cuomo C.A."/>
            <person name="Troemel E.R."/>
        </authorList>
    </citation>
    <scope>NUCLEOTIDE SEQUENCE [LARGE SCALE GENOMIC DNA]</scope>
    <source>
        <strain evidence="2 3">ERTm6</strain>
    </source>
</reference>
<dbReference type="InterPro" id="IPR036980">
    <property type="entry name" value="RNase_P/MRP_Rpp29_sf"/>
</dbReference>
<feature type="region of interest" description="Disordered" evidence="1">
    <location>
        <begin position="1"/>
        <end position="21"/>
    </location>
</feature>